<dbReference type="AlphaFoldDB" id="A0A4S8LWL2"/>
<evidence type="ECO:0000313" key="1">
    <source>
        <dbReference type="EMBL" id="THU94032.1"/>
    </source>
</evidence>
<gene>
    <name evidence="1" type="ORF">K435DRAFT_669144</name>
</gene>
<dbReference type="EMBL" id="ML179233">
    <property type="protein sequence ID" value="THU94032.1"/>
    <property type="molecule type" value="Genomic_DNA"/>
</dbReference>
<proteinExistence type="predicted"/>
<dbReference type="OrthoDB" id="3202607at2759"/>
<evidence type="ECO:0000313" key="2">
    <source>
        <dbReference type="Proteomes" id="UP000297245"/>
    </source>
</evidence>
<evidence type="ECO:0008006" key="3">
    <source>
        <dbReference type="Google" id="ProtNLM"/>
    </source>
</evidence>
<reference evidence="1 2" key="1">
    <citation type="journal article" date="2019" name="Nat. Ecol. Evol.">
        <title>Megaphylogeny resolves global patterns of mushroom evolution.</title>
        <authorList>
            <person name="Varga T."/>
            <person name="Krizsan K."/>
            <person name="Foldi C."/>
            <person name="Dima B."/>
            <person name="Sanchez-Garcia M."/>
            <person name="Sanchez-Ramirez S."/>
            <person name="Szollosi G.J."/>
            <person name="Szarkandi J.G."/>
            <person name="Papp V."/>
            <person name="Albert L."/>
            <person name="Andreopoulos W."/>
            <person name="Angelini C."/>
            <person name="Antonin V."/>
            <person name="Barry K.W."/>
            <person name="Bougher N.L."/>
            <person name="Buchanan P."/>
            <person name="Buyck B."/>
            <person name="Bense V."/>
            <person name="Catcheside P."/>
            <person name="Chovatia M."/>
            <person name="Cooper J."/>
            <person name="Damon W."/>
            <person name="Desjardin D."/>
            <person name="Finy P."/>
            <person name="Geml J."/>
            <person name="Haridas S."/>
            <person name="Hughes K."/>
            <person name="Justo A."/>
            <person name="Karasinski D."/>
            <person name="Kautmanova I."/>
            <person name="Kiss B."/>
            <person name="Kocsube S."/>
            <person name="Kotiranta H."/>
            <person name="LaButti K.M."/>
            <person name="Lechner B.E."/>
            <person name="Liimatainen K."/>
            <person name="Lipzen A."/>
            <person name="Lukacs Z."/>
            <person name="Mihaltcheva S."/>
            <person name="Morgado L.N."/>
            <person name="Niskanen T."/>
            <person name="Noordeloos M.E."/>
            <person name="Ohm R.A."/>
            <person name="Ortiz-Santana B."/>
            <person name="Ovrebo C."/>
            <person name="Racz N."/>
            <person name="Riley R."/>
            <person name="Savchenko A."/>
            <person name="Shiryaev A."/>
            <person name="Soop K."/>
            <person name="Spirin V."/>
            <person name="Szebenyi C."/>
            <person name="Tomsovsky M."/>
            <person name="Tulloss R.E."/>
            <person name="Uehling J."/>
            <person name="Grigoriev I.V."/>
            <person name="Vagvolgyi C."/>
            <person name="Papp T."/>
            <person name="Martin F.M."/>
            <person name="Miettinen O."/>
            <person name="Hibbett D.S."/>
            <person name="Nagy L.G."/>
        </authorList>
    </citation>
    <scope>NUCLEOTIDE SEQUENCE [LARGE SCALE GENOMIC DNA]</scope>
    <source>
        <strain evidence="1 2">CBS 962.96</strain>
    </source>
</reference>
<sequence length="179" mass="20230">SASFARWAPRLHKYYGSHFDHLLDSDQALYPPFSNSVWAAATFNFGPQTLCYPHVDYANLPFGWCSIWALGNFDSTKGGHLILWDLNLAIEFPAGSCAFIPSGACRHSNAMVRSFESRYSFTQFSAGGLFRWVDHGFKTEEAFKASLTREEAELEAVQKRNRWQMGLNLFSTLEELGIS</sequence>
<keyword evidence="2" id="KW-1185">Reference proteome</keyword>
<accession>A0A4S8LWL2</accession>
<organism evidence="1 2">
    <name type="scientific">Dendrothele bispora (strain CBS 962.96)</name>
    <dbReference type="NCBI Taxonomy" id="1314807"/>
    <lineage>
        <taxon>Eukaryota</taxon>
        <taxon>Fungi</taxon>
        <taxon>Dikarya</taxon>
        <taxon>Basidiomycota</taxon>
        <taxon>Agaricomycotina</taxon>
        <taxon>Agaricomycetes</taxon>
        <taxon>Agaricomycetidae</taxon>
        <taxon>Agaricales</taxon>
        <taxon>Agaricales incertae sedis</taxon>
        <taxon>Dendrothele</taxon>
    </lineage>
</organism>
<dbReference type="Proteomes" id="UP000297245">
    <property type="component" value="Unassembled WGS sequence"/>
</dbReference>
<protein>
    <recommendedName>
        <fullName evidence="3">JmjC domain-containing protein</fullName>
    </recommendedName>
</protein>
<feature type="non-terminal residue" evidence="1">
    <location>
        <position position="1"/>
    </location>
</feature>
<dbReference type="Gene3D" id="3.60.130.30">
    <property type="match status" value="1"/>
</dbReference>
<name>A0A4S8LWL2_DENBC</name>